<protein>
    <recommendedName>
        <fullName evidence="13">DNA 3'-5' helicase</fullName>
        <ecNumber evidence="13">5.6.2.4</ecNumber>
    </recommendedName>
</protein>
<dbReference type="PANTHER" id="PTHR11070:SF59">
    <property type="entry name" value="DNA 3'-5' HELICASE"/>
    <property type="match status" value="1"/>
</dbReference>
<feature type="domain" description="UvrD-like helicase C-terminal" evidence="18">
    <location>
        <begin position="287"/>
        <end position="586"/>
    </location>
</feature>
<dbReference type="Proteomes" id="UP000029914">
    <property type="component" value="Chromosome"/>
</dbReference>
<dbReference type="GO" id="GO:0043138">
    <property type="term" value="F:3'-5' DNA helicase activity"/>
    <property type="evidence" value="ECO:0007669"/>
    <property type="project" value="UniProtKB-EC"/>
</dbReference>
<dbReference type="InterPro" id="IPR038726">
    <property type="entry name" value="PDDEXK_AddAB-type"/>
</dbReference>
<evidence type="ECO:0000256" key="1">
    <source>
        <dbReference type="ARBA" id="ARBA00009922"/>
    </source>
</evidence>
<dbReference type="SUPFAM" id="SSF52540">
    <property type="entry name" value="P-loop containing nucleoside triphosphate hydrolases"/>
    <property type="match status" value="1"/>
</dbReference>
<comment type="catalytic activity">
    <reaction evidence="14">
        <text>ATP + H2O = ADP + phosphate + H(+)</text>
        <dbReference type="Rhea" id="RHEA:13065"/>
        <dbReference type="ChEBI" id="CHEBI:15377"/>
        <dbReference type="ChEBI" id="CHEBI:15378"/>
        <dbReference type="ChEBI" id="CHEBI:30616"/>
        <dbReference type="ChEBI" id="CHEBI:43474"/>
        <dbReference type="ChEBI" id="CHEBI:456216"/>
        <dbReference type="EC" id="5.6.2.4"/>
    </reaction>
</comment>
<dbReference type="eggNOG" id="COG2887">
    <property type="taxonomic scope" value="Bacteria"/>
</dbReference>
<dbReference type="AlphaFoldDB" id="A0A097IEA4"/>
<evidence type="ECO:0000256" key="11">
    <source>
        <dbReference type="ARBA" id="ARBA00023235"/>
    </source>
</evidence>
<dbReference type="InterPro" id="IPR013986">
    <property type="entry name" value="DExx_box_DNA_helicase_dom_sf"/>
</dbReference>
<dbReference type="Gene3D" id="1.10.486.10">
    <property type="entry name" value="PCRA, domain 4"/>
    <property type="match status" value="1"/>
</dbReference>
<feature type="binding site" evidence="15">
    <location>
        <begin position="49"/>
        <end position="56"/>
    </location>
    <ligand>
        <name>ATP</name>
        <dbReference type="ChEBI" id="CHEBI:30616"/>
    </ligand>
</feature>
<evidence type="ECO:0000256" key="2">
    <source>
        <dbReference type="ARBA" id="ARBA00022722"/>
    </source>
</evidence>
<evidence type="ECO:0000256" key="7">
    <source>
        <dbReference type="ARBA" id="ARBA00022839"/>
    </source>
</evidence>
<evidence type="ECO:0000256" key="9">
    <source>
        <dbReference type="ARBA" id="ARBA00023125"/>
    </source>
</evidence>
<evidence type="ECO:0000256" key="16">
    <source>
        <dbReference type="SAM" id="MobiDB-lite"/>
    </source>
</evidence>
<feature type="compositionally biased region" description="Pro residues" evidence="16">
    <location>
        <begin position="10"/>
        <end position="19"/>
    </location>
</feature>
<dbReference type="Gene3D" id="1.10.10.160">
    <property type="match status" value="1"/>
</dbReference>
<keyword evidence="9" id="KW-0238">DNA-binding</keyword>
<dbReference type="GO" id="GO:0003677">
    <property type="term" value="F:DNA binding"/>
    <property type="evidence" value="ECO:0007669"/>
    <property type="project" value="UniProtKB-KW"/>
</dbReference>
<dbReference type="GO" id="GO:0004527">
    <property type="term" value="F:exonuclease activity"/>
    <property type="evidence" value="ECO:0007669"/>
    <property type="project" value="UniProtKB-KW"/>
</dbReference>
<dbReference type="GO" id="GO:0005524">
    <property type="term" value="F:ATP binding"/>
    <property type="evidence" value="ECO:0007669"/>
    <property type="project" value="UniProtKB-UniRule"/>
</dbReference>
<keyword evidence="8 15" id="KW-0067">ATP-binding</keyword>
<dbReference type="Pfam" id="PF13361">
    <property type="entry name" value="UvrD_C"/>
    <property type="match status" value="1"/>
</dbReference>
<dbReference type="Pfam" id="PF12705">
    <property type="entry name" value="PDDEXK_1"/>
    <property type="match status" value="1"/>
</dbReference>
<evidence type="ECO:0000256" key="10">
    <source>
        <dbReference type="ARBA" id="ARBA00023204"/>
    </source>
</evidence>
<dbReference type="InterPro" id="IPR000212">
    <property type="entry name" value="DNA_helicase_UvrD/REP"/>
</dbReference>
<name>A0A097IEA4_9CORY</name>
<dbReference type="PANTHER" id="PTHR11070">
    <property type="entry name" value="UVRD / RECB / PCRA DNA HELICASE FAMILY MEMBER"/>
    <property type="match status" value="1"/>
</dbReference>
<evidence type="ECO:0000313" key="19">
    <source>
        <dbReference type="EMBL" id="AIT60468.1"/>
    </source>
</evidence>
<dbReference type="eggNOG" id="COG0210">
    <property type="taxonomic scope" value="Bacteria"/>
</dbReference>
<comment type="catalytic activity">
    <reaction evidence="12">
        <text>Couples ATP hydrolysis with the unwinding of duplex DNA by translocating in the 3'-5' direction.</text>
        <dbReference type="EC" id="5.6.2.4"/>
    </reaction>
</comment>
<evidence type="ECO:0000256" key="4">
    <source>
        <dbReference type="ARBA" id="ARBA00022763"/>
    </source>
</evidence>
<keyword evidence="20" id="KW-1185">Reference proteome</keyword>
<keyword evidence="2" id="KW-0540">Nuclease</keyword>
<keyword evidence="7" id="KW-0269">Exonuclease</keyword>
<feature type="region of interest" description="Disordered" evidence="16">
    <location>
        <begin position="1"/>
        <end position="20"/>
    </location>
</feature>
<dbReference type="PROSITE" id="PS51198">
    <property type="entry name" value="UVRD_HELICASE_ATP_BIND"/>
    <property type="match status" value="1"/>
</dbReference>
<evidence type="ECO:0000259" key="18">
    <source>
        <dbReference type="PROSITE" id="PS51217"/>
    </source>
</evidence>
<comment type="similarity">
    <text evidence="1">Belongs to the helicase family. UvrD subfamily.</text>
</comment>
<evidence type="ECO:0000256" key="5">
    <source>
        <dbReference type="ARBA" id="ARBA00022801"/>
    </source>
</evidence>
<keyword evidence="5 15" id="KW-0378">Hydrolase</keyword>
<evidence type="ECO:0000256" key="3">
    <source>
        <dbReference type="ARBA" id="ARBA00022741"/>
    </source>
</evidence>
<dbReference type="InterPro" id="IPR014016">
    <property type="entry name" value="UvrD-like_ATP-bd"/>
</dbReference>
<dbReference type="Pfam" id="PF00580">
    <property type="entry name" value="UvrD-helicase"/>
    <property type="match status" value="1"/>
</dbReference>
<accession>A0A097IEA4</accession>
<evidence type="ECO:0000256" key="14">
    <source>
        <dbReference type="ARBA" id="ARBA00048988"/>
    </source>
</evidence>
<evidence type="ECO:0000256" key="12">
    <source>
        <dbReference type="ARBA" id="ARBA00034617"/>
    </source>
</evidence>
<feature type="domain" description="UvrD-like helicase ATP-binding" evidence="17">
    <location>
        <begin position="28"/>
        <end position="342"/>
    </location>
</feature>
<keyword evidence="3 15" id="KW-0547">Nucleotide-binding</keyword>
<dbReference type="PROSITE" id="PS51217">
    <property type="entry name" value="UVRD_HELICASE_CTER"/>
    <property type="match status" value="1"/>
</dbReference>
<dbReference type="InterPro" id="IPR027417">
    <property type="entry name" value="P-loop_NTPase"/>
</dbReference>
<dbReference type="GO" id="GO:0000725">
    <property type="term" value="P:recombinational repair"/>
    <property type="evidence" value="ECO:0007669"/>
    <property type="project" value="TreeGrafter"/>
</dbReference>
<evidence type="ECO:0000256" key="6">
    <source>
        <dbReference type="ARBA" id="ARBA00022806"/>
    </source>
</evidence>
<keyword evidence="11" id="KW-0413">Isomerase</keyword>
<dbReference type="GO" id="GO:0033202">
    <property type="term" value="C:DNA helicase complex"/>
    <property type="evidence" value="ECO:0007669"/>
    <property type="project" value="TreeGrafter"/>
</dbReference>
<dbReference type="KEGG" id="cdo:CDOO_03765"/>
<dbReference type="HOGENOM" id="CLU_004900_0_0_11"/>
<dbReference type="OrthoDB" id="5240387at2"/>
<evidence type="ECO:0000256" key="8">
    <source>
        <dbReference type="ARBA" id="ARBA00022840"/>
    </source>
</evidence>
<dbReference type="STRING" id="558173.CDOO_03765"/>
<proteinExistence type="inferred from homology"/>
<dbReference type="GO" id="GO:0005829">
    <property type="term" value="C:cytosol"/>
    <property type="evidence" value="ECO:0007669"/>
    <property type="project" value="TreeGrafter"/>
</dbReference>
<dbReference type="EMBL" id="CP006764">
    <property type="protein sequence ID" value="AIT60468.1"/>
    <property type="molecule type" value="Genomic_DNA"/>
</dbReference>
<gene>
    <name evidence="19" type="ORF">CDOO_03765</name>
</gene>
<keyword evidence="4" id="KW-0227">DNA damage</keyword>
<dbReference type="InterPro" id="IPR011604">
    <property type="entry name" value="PDDEXK-like_dom_sf"/>
</dbReference>
<keyword evidence="6 15" id="KW-0347">Helicase</keyword>
<evidence type="ECO:0000259" key="17">
    <source>
        <dbReference type="PROSITE" id="PS51198"/>
    </source>
</evidence>
<dbReference type="Gene3D" id="3.90.320.10">
    <property type="match status" value="1"/>
</dbReference>
<organism evidence="19 20">
    <name type="scientific">Corynebacterium doosanense CAU 212 = DSM 45436</name>
    <dbReference type="NCBI Taxonomy" id="558173"/>
    <lineage>
        <taxon>Bacteria</taxon>
        <taxon>Bacillati</taxon>
        <taxon>Actinomycetota</taxon>
        <taxon>Actinomycetes</taxon>
        <taxon>Mycobacteriales</taxon>
        <taxon>Corynebacteriaceae</taxon>
        <taxon>Corynebacterium</taxon>
    </lineage>
</organism>
<dbReference type="RefSeq" id="WP_018021108.1">
    <property type="nucleotide sequence ID" value="NZ_AQUX01000002.1"/>
</dbReference>
<dbReference type="InterPro" id="IPR014017">
    <property type="entry name" value="DNA_helicase_UvrD-like_C"/>
</dbReference>
<dbReference type="Gene3D" id="3.40.50.300">
    <property type="entry name" value="P-loop containing nucleotide triphosphate hydrolases"/>
    <property type="match status" value="2"/>
</dbReference>
<sequence length="1032" mass="112271">MASPTERPANPVPVLPPNPGVRLVSRDPEITEREWPIALPKRGRWRVTGAAGSGVTSFLVDTVVEKLRSGADPDGILVITASKEAGTRLRRQLHDRLLTGDHDTDFVSSAPLVRSVHSLAFALLRQLHDEHIRLITGAEQDGVIRELLAGHATDGRGDWPAEMRPALTFVGFARQLRDLLLRAVERGLSPEDLEEMGRRFRRPLWTAAGAFLREYEQTMALTGTHNYSASELVAAVLERELPTQWHTVIVDDAQHLDPKSGELIARLLPTGPDGLSVIGGDPEQSVFHFRGASPAFFRGYTPDPDKDVDFGASRRQPSMRIVVSDSASTENSIIADTARRAHLQDGVAWSDIAVVVRSTAQIRGVRRALLAAGVPVHISPTDVVLSEQNLVSALLLGVRALSEELTASELQQLIIGPVGGADPVTLRRLLRGLRRHNPEARGMDTLAELLRPGVELPDFGDILTQREWDILTRLRGVLESGRTALQEQGSVEEVLWAVWQATGLSDRLLAAALRGGATGSQADRDLDAVMSLFDSAGDFVERHPGTASVTSFVDHVREQELPTGMRDRRSATPDAVALLTAHGSVGQEFHTVVVAGVQENSWPTLSETGSLFEQEDLLDFVDRGIEPDVPVSHTVSRLQEERRLLHVAVTRATEKLLVTAVDNLEASEPVETSRFIEELATAHEVPVEHVSGEPETTGGEESYSPGVRILSRSSVVAELRRAVSDPGARDDVRRQAARQLARLAEAGVPGAEPEQWWTTTTPSVDTPLEIRTGLSPSRIEGVLNCPLRAVLGRLDEEGDTPIAMVRGTLAHSYLEALGRGVDEEYARLLTVAALRTVLNEPEWRVPGEVANFQRLLERTKLWLDNSRSAFTQLGVEVPVHVDISEGVRIDGRIDRLEEDTGGNVYVVDLKTGKNVPSKDNAQENMQLAAYQLALSRGEFVDGEVRTSSSPGVALEVGGASLVFPASALVKVPTREQAARSEEQLDELAAVLPRLQHDMAGPRLIARINPTCSTCPITGICPVQNEGRTVTDG</sequence>
<evidence type="ECO:0000256" key="13">
    <source>
        <dbReference type="ARBA" id="ARBA00034808"/>
    </source>
</evidence>
<dbReference type="EC" id="5.6.2.4" evidence="13"/>
<evidence type="ECO:0000256" key="15">
    <source>
        <dbReference type="PROSITE-ProRule" id="PRU00560"/>
    </source>
</evidence>
<evidence type="ECO:0000313" key="20">
    <source>
        <dbReference type="Proteomes" id="UP000029914"/>
    </source>
</evidence>
<reference evidence="19 20" key="1">
    <citation type="submission" date="2013-09" db="EMBL/GenBank/DDBJ databases">
        <title>Complete genome sequence of Corynebacterium doosanense CAU 212(T) (=DSM 45436(T)), isolated from activated sludge.</title>
        <authorList>
            <person name="Schaffert L."/>
            <person name="Albersmeier A."/>
            <person name="Kalinowski J."/>
            <person name="Ruckert C."/>
        </authorList>
    </citation>
    <scope>NUCLEOTIDE SEQUENCE [LARGE SCALE GENOMIC DNA]</scope>
    <source>
        <strain evidence="19 20">CAU 212</strain>
    </source>
</reference>
<keyword evidence="10" id="KW-0234">DNA repair</keyword>